<dbReference type="Gene3D" id="1.20.1280.50">
    <property type="match status" value="1"/>
</dbReference>
<sequence>MGSAWAFQAFEPLPTTTVVSMSEAYDDPSYARLVTADAWTAARSRPAPRPPVAEHPQAIPPALVYKPMHLTRTSPSVFPPFILRTPLLMASQNDSASIISIGKAMELNDLIDGIQDIFVSPASSTTPTAIAHIGRLPPEILAAIFAHLSKRPEVPEYECCTPDLIPDILSVTHVCRFWRQVAINTQDLWTEIRMATPELVETFLERSGVAPLNVVLRFGLETAERFENLLKAVAPHAHRFWRLSVSTPLGSDYDPLAAFTEQAHLLDRLAESNRRSAFGGQGNQLRELVIHAGGPWSQHQFGNLTSLHMTLWNASIQHSAFPSFFDMLRRCPVLEEMFVWWNVWDVVTEMPAQLPTVPLHHLRKLLLHSFCVENAKYLLHVLDFGASEIAIHLEQVDLEDEELTVAKIQTVFPEDNSDRPSLGSATKLELIFQTLPRAMILHAVGPNFSIRIAMCPSGYNSSDRMDFTFRDVFPSVKELWLRGISKRVFSVYGFEHLRALEKLVVNGGGSKMVRQGLSSGILPCPSLSAIDYYGDTSGLDDILYLARSRSSAGFQLEQLRVPSSSIPLPDDIGACVCDVGVLETPSGGSRMPWMKLPEYCSAEGHKWWEDWGWVWY</sequence>
<feature type="domain" description="F-box" evidence="1">
    <location>
        <begin position="133"/>
        <end position="193"/>
    </location>
</feature>
<dbReference type="SUPFAM" id="SSF52047">
    <property type="entry name" value="RNI-like"/>
    <property type="match status" value="1"/>
</dbReference>
<reference evidence="2" key="2">
    <citation type="submission" date="2020-11" db="EMBL/GenBank/DDBJ databases">
        <authorList>
            <consortium name="DOE Joint Genome Institute"/>
            <person name="Kuo A."/>
            <person name="Miyauchi S."/>
            <person name="Kiss E."/>
            <person name="Drula E."/>
            <person name="Kohler A."/>
            <person name="Sanchez-Garcia M."/>
            <person name="Andreopoulos B."/>
            <person name="Barry K.W."/>
            <person name="Bonito G."/>
            <person name="Buee M."/>
            <person name="Carver A."/>
            <person name="Chen C."/>
            <person name="Cichocki N."/>
            <person name="Clum A."/>
            <person name="Culley D."/>
            <person name="Crous P.W."/>
            <person name="Fauchery L."/>
            <person name="Girlanda M."/>
            <person name="Hayes R."/>
            <person name="Keri Z."/>
            <person name="Labutti K."/>
            <person name="Lipzen A."/>
            <person name="Lombard V."/>
            <person name="Magnuson J."/>
            <person name="Maillard F."/>
            <person name="Morin E."/>
            <person name="Murat C."/>
            <person name="Nolan M."/>
            <person name="Ohm R."/>
            <person name="Pangilinan J."/>
            <person name="Pereira M."/>
            <person name="Perotto S."/>
            <person name="Peter M."/>
            <person name="Riley R."/>
            <person name="Sitrit Y."/>
            <person name="Stielow B."/>
            <person name="Szollosi G."/>
            <person name="Zifcakova L."/>
            <person name="Stursova M."/>
            <person name="Spatafora J.W."/>
            <person name="Tedersoo L."/>
            <person name="Vaario L.-M."/>
            <person name="Yamada A."/>
            <person name="Yan M."/>
            <person name="Wang P."/>
            <person name="Xu J."/>
            <person name="Bruns T."/>
            <person name="Baldrian P."/>
            <person name="Vilgalys R."/>
            <person name="Henrissat B."/>
            <person name="Grigoriev I.V."/>
            <person name="Hibbett D."/>
            <person name="Nagy L.G."/>
            <person name="Martin F.M."/>
        </authorList>
    </citation>
    <scope>NUCLEOTIDE SEQUENCE</scope>
    <source>
        <strain evidence="2">UH-Tt-Lm1</strain>
    </source>
</reference>
<dbReference type="AlphaFoldDB" id="A0A9P6HMI9"/>
<dbReference type="SUPFAM" id="SSF81383">
    <property type="entry name" value="F-box domain"/>
    <property type="match status" value="1"/>
</dbReference>
<dbReference type="Proteomes" id="UP000736335">
    <property type="component" value="Unassembled WGS sequence"/>
</dbReference>
<proteinExistence type="predicted"/>
<keyword evidence="3" id="KW-1185">Reference proteome</keyword>
<dbReference type="InterPro" id="IPR001810">
    <property type="entry name" value="F-box_dom"/>
</dbReference>
<reference evidence="2" key="1">
    <citation type="journal article" date="2020" name="Nat. Commun.">
        <title>Large-scale genome sequencing of mycorrhizal fungi provides insights into the early evolution of symbiotic traits.</title>
        <authorList>
            <person name="Miyauchi S."/>
            <person name="Kiss E."/>
            <person name="Kuo A."/>
            <person name="Drula E."/>
            <person name="Kohler A."/>
            <person name="Sanchez-Garcia M."/>
            <person name="Morin E."/>
            <person name="Andreopoulos B."/>
            <person name="Barry K.W."/>
            <person name="Bonito G."/>
            <person name="Buee M."/>
            <person name="Carver A."/>
            <person name="Chen C."/>
            <person name="Cichocki N."/>
            <person name="Clum A."/>
            <person name="Culley D."/>
            <person name="Crous P.W."/>
            <person name="Fauchery L."/>
            <person name="Girlanda M."/>
            <person name="Hayes R.D."/>
            <person name="Keri Z."/>
            <person name="LaButti K."/>
            <person name="Lipzen A."/>
            <person name="Lombard V."/>
            <person name="Magnuson J."/>
            <person name="Maillard F."/>
            <person name="Murat C."/>
            <person name="Nolan M."/>
            <person name="Ohm R.A."/>
            <person name="Pangilinan J."/>
            <person name="Pereira M.F."/>
            <person name="Perotto S."/>
            <person name="Peter M."/>
            <person name="Pfister S."/>
            <person name="Riley R."/>
            <person name="Sitrit Y."/>
            <person name="Stielow J.B."/>
            <person name="Szollosi G."/>
            <person name="Zifcakova L."/>
            <person name="Stursova M."/>
            <person name="Spatafora J.W."/>
            <person name="Tedersoo L."/>
            <person name="Vaario L.M."/>
            <person name="Yamada A."/>
            <person name="Yan M."/>
            <person name="Wang P."/>
            <person name="Xu J."/>
            <person name="Bruns T."/>
            <person name="Baldrian P."/>
            <person name="Vilgalys R."/>
            <person name="Dunand C."/>
            <person name="Henrissat B."/>
            <person name="Grigoriev I.V."/>
            <person name="Hibbett D."/>
            <person name="Nagy L.G."/>
            <person name="Martin F.M."/>
        </authorList>
    </citation>
    <scope>NUCLEOTIDE SEQUENCE</scope>
    <source>
        <strain evidence="2">UH-Tt-Lm1</strain>
    </source>
</reference>
<gene>
    <name evidence="2" type="ORF">BJ322DRAFT_1036743</name>
</gene>
<dbReference type="Pfam" id="PF12937">
    <property type="entry name" value="F-box-like"/>
    <property type="match status" value="1"/>
</dbReference>
<evidence type="ECO:0000313" key="2">
    <source>
        <dbReference type="EMBL" id="KAF9790479.1"/>
    </source>
</evidence>
<evidence type="ECO:0000313" key="3">
    <source>
        <dbReference type="Proteomes" id="UP000736335"/>
    </source>
</evidence>
<name>A0A9P6HMI9_9AGAM</name>
<protein>
    <recommendedName>
        <fullName evidence="1">F-box domain-containing protein</fullName>
    </recommendedName>
</protein>
<evidence type="ECO:0000259" key="1">
    <source>
        <dbReference type="Pfam" id="PF12937"/>
    </source>
</evidence>
<dbReference type="EMBL" id="WIUZ02000002">
    <property type="protein sequence ID" value="KAF9790479.1"/>
    <property type="molecule type" value="Genomic_DNA"/>
</dbReference>
<organism evidence="2 3">
    <name type="scientific">Thelephora terrestris</name>
    <dbReference type="NCBI Taxonomy" id="56493"/>
    <lineage>
        <taxon>Eukaryota</taxon>
        <taxon>Fungi</taxon>
        <taxon>Dikarya</taxon>
        <taxon>Basidiomycota</taxon>
        <taxon>Agaricomycotina</taxon>
        <taxon>Agaricomycetes</taxon>
        <taxon>Thelephorales</taxon>
        <taxon>Thelephoraceae</taxon>
        <taxon>Thelephora</taxon>
    </lineage>
</organism>
<dbReference type="OrthoDB" id="2269034at2759"/>
<accession>A0A9P6HMI9</accession>
<dbReference type="InterPro" id="IPR036047">
    <property type="entry name" value="F-box-like_dom_sf"/>
</dbReference>
<comment type="caution">
    <text evidence="2">The sequence shown here is derived from an EMBL/GenBank/DDBJ whole genome shotgun (WGS) entry which is preliminary data.</text>
</comment>